<feature type="transmembrane region" description="Helical" evidence="1">
    <location>
        <begin position="88"/>
        <end position="112"/>
    </location>
</feature>
<dbReference type="RefSeq" id="WP_344558005.1">
    <property type="nucleotide sequence ID" value="NZ_BAAATG010000010.1"/>
</dbReference>
<keyword evidence="3" id="KW-1185">Reference proteome</keyword>
<keyword evidence="1" id="KW-0812">Transmembrane</keyword>
<dbReference type="EMBL" id="JBHSKN010000011">
    <property type="protein sequence ID" value="MFC5240868.1"/>
    <property type="molecule type" value="Genomic_DNA"/>
</dbReference>
<feature type="transmembrane region" description="Helical" evidence="1">
    <location>
        <begin position="399"/>
        <end position="417"/>
    </location>
</feature>
<keyword evidence="1" id="KW-0472">Membrane</keyword>
<name>A0ABW0DTZ2_9ACTN</name>
<feature type="transmembrane region" description="Helical" evidence="1">
    <location>
        <begin position="423"/>
        <end position="443"/>
    </location>
</feature>
<keyword evidence="1" id="KW-1133">Transmembrane helix</keyword>
<proteinExistence type="predicted"/>
<sequence length="471" mass="50031">MRRSTTGTRAWGGAALVCAAVAAFLPLSRYGAPAPRWDVLAALGAALLCGLGWAAATWRAPRFVPAPPEARPADDTARLPARLPRPPLVSLSRGLAGALAGYALVSALLLAWQPDGRQSRTLAALQDAGATVSTGRITDVTSQEESNVGVSGQKFGSYWYASFTAELPDGTRLPVDRGIVANTPSGWNEVEVLHVPGRPELGGWVDDSTDITAYVQTWRPPFAAGPWFLTALAVAASLAHLGGRSGRFGPHRVLAEDAAAGRVKAFRVDTLTAVRDEHTTVGARAGTTQVVIRRSLNASGERGKLRLYVPDADMPALAAEFGASGGWLMWANRWRLVRESKFVPCVFVAPDGRLFRCTAYPPDLARLRERGVASEQSTDPSVTVRDWTGLCGTSPAVRLLLVVLYTAVAACALPALTGTASHLTGYLPLMAAGVAAAVAGYLVTRPATATDDLPVWERRRSRDRRVRRAGT</sequence>
<feature type="transmembrane region" description="Helical" evidence="1">
    <location>
        <begin position="39"/>
        <end position="58"/>
    </location>
</feature>
<evidence type="ECO:0000313" key="2">
    <source>
        <dbReference type="EMBL" id="MFC5240868.1"/>
    </source>
</evidence>
<organism evidence="2 3">
    <name type="scientific">Streptomyces atrovirens</name>
    <dbReference type="NCBI Taxonomy" id="285556"/>
    <lineage>
        <taxon>Bacteria</taxon>
        <taxon>Bacillati</taxon>
        <taxon>Actinomycetota</taxon>
        <taxon>Actinomycetes</taxon>
        <taxon>Kitasatosporales</taxon>
        <taxon>Streptomycetaceae</taxon>
        <taxon>Streptomyces</taxon>
    </lineage>
</organism>
<comment type="caution">
    <text evidence="2">The sequence shown here is derived from an EMBL/GenBank/DDBJ whole genome shotgun (WGS) entry which is preliminary data.</text>
</comment>
<gene>
    <name evidence="2" type="ORF">ACFPWV_13245</name>
</gene>
<evidence type="ECO:0008006" key="4">
    <source>
        <dbReference type="Google" id="ProtNLM"/>
    </source>
</evidence>
<accession>A0ABW0DTZ2</accession>
<reference evidence="3" key="1">
    <citation type="journal article" date="2019" name="Int. J. Syst. Evol. Microbiol.">
        <title>The Global Catalogue of Microorganisms (GCM) 10K type strain sequencing project: providing services to taxonomists for standard genome sequencing and annotation.</title>
        <authorList>
            <consortium name="The Broad Institute Genomics Platform"/>
            <consortium name="The Broad Institute Genome Sequencing Center for Infectious Disease"/>
            <person name="Wu L."/>
            <person name="Ma J."/>
        </authorList>
    </citation>
    <scope>NUCLEOTIDE SEQUENCE [LARGE SCALE GENOMIC DNA]</scope>
    <source>
        <strain evidence="3">CGMCC 4.7131</strain>
    </source>
</reference>
<protein>
    <recommendedName>
        <fullName evidence="4">DUF3592 domain-containing protein</fullName>
    </recommendedName>
</protein>
<dbReference type="Proteomes" id="UP001596035">
    <property type="component" value="Unassembled WGS sequence"/>
</dbReference>
<evidence type="ECO:0000313" key="3">
    <source>
        <dbReference type="Proteomes" id="UP001596035"/>
    </source>
</evidence>
<evidence type="ECO:0000256" key="1">
    <source>
        <dbReference type="SAM" id="Phobius"/>
    </source>
</evidence>